<dbReference type="SUPFAM" id="SSF47741">
    <property type="entry name" value="CO dehydrogenase ISP C-domain like"/>
    <property type="match status" value="1"/>
</dbReference>
<evidence type="ECO:0000313" key="7">
    <source>
        <dbReference type="EMBL" id="CDQ09538.1"/>
    </source>
</evidence>
<feature type="domain" description="2Fe-2S ferredoxin-type" evidence="6">
    <location>
        <begin position="2"/>
        <end position="78"/>
    </location>
</feature>
<comment type="caution">
    <text evidence="7">The sequence shown here is derived from an EMBL/GenBank/DDBJ whole genome shotgun (WGS) entry which is preliminary data.</text>
</comment>
<dbReference type="InterPro" id="IPR012675">
    <property type="entry name" value="Beta-grasp_dom_sf"/>
</dbReference>
<keyword evidence="3 7" id="KW-0560">Oxidoreductase</keyword>
<protein>
    <submittedName>
        <fullName evidence="7">Nicotinate dehydrogenase small FeS subunit</fullName>
        <ecNumber evidence="7">1.17.1.5</ecNumber>
    </submittedName>
</protein>
<organism evidence="7">
    <name type="scientific">Acidithiobacillus ferrivorans</name>
    <dbReference type="NCBI Taxonomy" id="160808"/>
    <lineage>
        <taxon>Bacteria</taxon>
        <taxon>Pseudomonadati</taxon>
        <taxon>Pseudomonadota</taxon>
        <taxon>Acidithiobacillia</taxon>
        <taxon>Acidithiobacillales</taxon>
        <taxon>Acidithiobacillaceae</taxon>
        <taxon>Acidithiobacillus</taxon>
    </lineage>
</organism>
<evidence type="ECO:0000256" key="2">
    <source>
        <dbReference type="ARBA" id="ARBA00022723"/>
    </source>
</evidence>
<evidence type="ECO:0000256" key="1">
    <source>
        <dbReference type="ARBA" id="ARBA00022714"/>
    </source>
</evidence>
<evidence type="ECO:0000259" key="6">
    <source>
        <dbReference type="PROSITE" id="PS51085"/>
    </source>
</evidence>
<reference evidence="7" key="2">
    <citation type="submission" date="2014-07" db="EMBL/GenBank/DDBJ databases">
        <title>Initial genome analysis of the psychrotolerant acidophile Acidithiobacillus ferrivorans CF27: insights into iron and sulfur oxidation pathways and into biofilm formation.</title>
        <authorList>
            <person name="Talla E."/>
            <person name="Hedrich S."/>
            <person name="Mangenot S."/>
            <person name="Ji B."/>
            <person name="Johnson D.B."/>
            <person name="Barbe V."/>
            <person name="Bonnefoy V."/>
        </authorList>
    </citation>
    <scope>NUCLEOTIDE SEQUENCE [LARGE SCALE GENOMIC DNA]</scope>
    <source>
        <strain evidence="7">CF27</strain>
    </source>
</reference>
<dbReference type="PROSITE" id="PS51085">
    <property type="entry name" value="2FE2S_FER_2"/>
    <property type="match status" value="1"/>
</dbReference>
<keyword evidence="4" id="KW-0408">Iron</keyword>
<dbReference type="EC" id="1.17.1.5" evidence="7"/>
<dbReference type="RefSeq" id="WP_035191865.1">
    <property type="nucleotide sequence ID" value="NZ_CCCS020000023.1"/>
</dbReference>
<dbReference type="InterPro" id="IPR036884">
    <property type="entry name" value="2Fe-2S-bd_dom_sf"/>
</dbReference>
<gene>
    <name evidence="7" type="primary">ndhS</name>
    <name evidence="7" type="ORF">AFERRI_30184</name>
</gene>
<dbReference type="InterPro" id="IPR036010">
    <property type="entry name" value="2Fe-2S_ferredoxin-like_sf"/>
</dbReference>
<accession>A0A060URZ6</accession>
<proteinExistence type="predicted"/>
<dbReference type="InterPro" id="IPR006058">
    <property type="entry name" value="2Fe2S_fd_BS"/>
</dbReference>
<dbReference type="EMBL" id="CCCS020000023">
    <property type="protein sequence ID" value="CDQ09538.1"/>
    <property type="molecule type" value="Genomic_DNA"/>
</dbReference>
<dbReference type="InterPro" id="IPR001041">
    <property type="entry name" value="2Fe-2S_ferredoxin-type"/>
</dbReference>
<keyword evidence="1" id="KW-0001">2Fe-2S</keyword>
<dbReference type="InterPro" id="IPR051452">
    <property type="entry name" value="Diverse_Oxidoreductases"/>
</dbReference>
<keyword evidence="2" id="KW-0479">Metal-binding</keyword>
<dbReference type="Gene3D" id="3.10.20.30">
    <property type="match status" value="1"/>
</dbReference>
<dbReference type="GO" id="GO:0046872">
    <property type="term" value="F:metal ion binding"/>
    <property type="evidence" value="ECO:0007669"/>
    <property type="project" value="UniProtKB-KW"/>
</dbReference>
<dbReference type="Gene3D" id="1.10.150.120">
    <property type="entry name" value="[2Fe-2S]-binding domain"/>
    <property type="match status" value="1"/>
</dbReference>
<dbReference type="InterPro" id="IPR002888">
    <property type="entry name" value="2Fe-2S-bd"/>
</dbReference>
<dbReference type="Pfam" id="PF00111">
    <property type="entry name" value="Fer2"/>
    <property type="match status" value="1"/>
</dbReference>
<name>A0A060URZ6_9PROT</name>
<evidence type="ECO:0000256" key="3">
    <source>
        <dbReference type="ARBA" id="ARBA00023002"/>
    </source>
</evidence>
<keyword evidence="5" id="KW-0411">Iron-sulfur</keyword>
<dbReference type="AlphaFoldDB" id="A0A060URZ6"/>
<dbReference type="GO" id="GO:0050138">
    <property type="term" value="F:nicotinate dehydrogenase activity"/>
    <property type="evidence" value="ECO:0007669"/>
    <property type="project" value="UniProtKB-EC"/>
</dbReference>
<dbReference type="GO" id="GO:0051537">
    <property type="term" value="F:2 iron, 2 sulfur cluster binding"/>
    <property type="evidence" value="ECO:0007669"/>
    <property type="project" value="UniProtKB-KW"/>
</dbReference>
<reference evidence="7" key="1">
    <citation type="submission" date="2014-03" db="EMBL/GenBank/DDBJ databases">
        <authorList>
            <person name="Genoscope - CEA"/>
        </authorList>
    </citation>
    <scope>NUCLEOTIDE SEQUENCE [LARGE SCALE GENOMIC DNA]</scope>
    <source>
        <strain evidence="7">CF27</strain>
    </source>
</reference>
<evidence type="ECO:0000256" key="4">
    <source>
        <dbReference type="ARBA" id="ARBA00023004"/>
    </source>
</evidence>
<dbReference type="SUPFAM" id="SSF54292">
    <property type="entry name" value="2Fe-2S ferredoxin-like"/>
    <property type="match status" value="1"/>
</dbReference>
<sequence length="153" mass="15668">MMPTTMHINGKIFQSGSAPNARLLDVLRNECDLKGTKEGCGEGECGACAVLVNGRLVNSCLVPLGQLAQAVITTVEGLPADSALARAFVQCGATQCGICTPGMMLAATVLLAEHASPTLEEIRWGLSGNLCRCTGYGRIYAAVAQAAGGAADV</sequence>
<dbReference type="PROSITE" id="PS00197">
    <property type="entry name" value="2FE2S_FER_1"/>
    <property type="match status" value="1"/>
</dbReference>
<dbReference type="Pfam" id="PF01799">
    <property type="entry name" value="Fer2_2"/>
    <property type="match status" value="1"/>
</dbReference>
<evidence type="ECO:0000256" key="5">
    <source>
        <dbReference type="ARBA" id="ARBA00023014"/>
    </source>
</evidence>
<dbReference type="PANTHER" id="PTHR44379:SF5">
    <property type="entry name" value="OXIDOREDUCTASE WITH IRON-SULFUR SUBUNIT"/>
    <property type="match status" value="1"/>
</dbReference>
<dbReference type="PANTHER" id="PTHR44379">
    <property type="entry name" value="OXIDOREDUCTASE WITH IRON-SULFUR SUBUNIT"/>
    <property type="match status" value="1"/>
</dbReference>